<feature type="transmembrane region" description="Helical" evidence="7">
    <location>
        <begin position="516"/>
        <end position="534"/>
    </location>
</feature>
<dbReference type="Proteomes" id="UP000249619">
    <property type="component" value="Unassembled WGS sequence"/>
</dbReference>
<evidence type="ECO:0000256" key="6">
    <source>
        <dbReference type="ARBA" id="ARBA00023136"/>
    </source>
</evidence>
<keyword evidence="5 7" id="KW-1133">Transmembrane helix</keyword>
<dbReference type="AlphaFoldDB" id="A0A364N6G9"/>
<feature type="transmembrane region" description="Helical" evidence="7">
    <location>
        <begin position="147"/>
        <end position="168"/>
    </location>
</feature>
<evidence type="ECO:0000256" key="7">
    <source>
        <dbReference type="SAM" id="Phobius"/>
    </source>
</evidence>
<feature type="transmembrane region" description="Helical" evidence="7">
    <location>
        <begin position="249"/>
        <end position="266"/>
    </location>
</feature>
<keyword evidence="10" id="KW-1185">Reference proteome</keyword>
<evidence type="ECO:0000259" key="8">
    <source>
        <dbReference type="PROSITE" id="PS50850"/>
    </source>
</evidence>
<comment type="similarity">
    <text evidence="2">Belongs to the major facilitator superfamily. Sugar transporter (TC 2.A.1.1) family.</text>
</comment>
<dbReference type="NCBIfam" id="TIGR00879">
    <property type="entry name" value="SP"/>
    <property type="match status" value="1"/>
</dbReference>
<dbReference type="PANTHER" id="PTHR48022">
    <property type="entry name" value="PLASTIDIC GLUCOSE TRANSPORTER 4"/>
    <property type="match status" value="1"/>
</dbReference>
<dbReference type="PROSITE" id="PS50850">
    <property type="entry name" value="MFS"/>
    <property type="match status" value="1"/>
</dbReference>
<evidence type="ECO:0000256" key="3">
    <source>
        <dbReference type="ARBA" id="ARBA00022448"/>
    </source>
</evidence>
<evidence type="ECO:0000313" key="9">
    <source>
        <dbReference type="EMBL" id="RAR12938.1"/>
    </source>
</evidence>
<evidence type="ECO:0000256" key="2">
    <source>
        <dbReference type="ARBA" id="ARBA00010992"/>
    </source>
</evidence>
<dbReference type="InterPro" id="IPR036259">
    <property type="entry name" value="MFS_trans_sf"/>
</dbReference>
<dbReference type="InterPro" id="IPR003663">
    <property type="entry name" value="Sugar/inositol_transpt"/>
</dbReference>
<evidence type="ECO:0000256" key="5">
    <source>
        <dbReference type="ARBA" id="ARBA00022989"/>
    </source>
</evidence>
<dbReference type="PROSITE" id="PS00216">
    <property type="entry name" value="SUGAR_TRANSPORT_1"/>
    <property type="match status" value="1"/>
</dbReference>
<dbReference type="InterPro" id="IPR005829">
    <property type="entry name" value="Sugar_transporter_CS"/>
</dbReference>
<comment type="subcellular location">
    <subcellularLocation>
        <location evidence="1">Membrane</location>
        <topology evidence="1">Multi-pass membrane protein</topology>
    </subcellularLocation>
</comment>
<organism evidence="9 10">
    <name type="scientific">Stemphylium lycopersici</name>
    <name type="common">Tomato gray leaf spot disease fungus</name>
    <name type="synonym">Thyrospora lycopersici</name>
    <dbReference type="NCBI Taxonomy" id="183478"/>
    <lineage>
        <taxon>Eukaryota</taxon>
        <taxon>Fungi</taxon>
        <taxon>Dikarya</taxon>
        <taxon>Ascomycota</taxon>
        <taxon>Pezizomycotina</taxon>
        <taxon>Dothideomycetes</taxon>
        <taxon>Pleosporomycetidae</taxon>
        <taxon>Pleosporales</taxon>
        <taxon>Pleosporineae</taxon>
        <taxon>Pleosporaceae</taxon>
        <taxon>Stemphylium</taxon>
    </lineage>
</organism>
<protein>
    <submittedName>
        <fullName evidence="9">D-xylose-proton symporter</fullName>
    </submittedName>
</protein>
<keyword evidence="3" id="KW-0813">Transport</keyword>
<evidence type="ECO:0000256" key="1">
    <source>
        <dbReference type="ARBA" id="ARBA00004141"/>
    </source>
</evidence>
<feature type="transmembrane region" description="Helical" evidence="7">
    <location>
        <begin position="180"/>
        <end position="198"/>
    </location>
</feature>
<dbReference type="InterPro" id="IPR050360">
    <property type="entry name" value="MFS_Sugar_Transporters"/>
</dbReference>
<comment type="caution">
    <text evidence="9">The sequence shown here is derived from an EMBL/GenBank/DDBJ whole genome shotgun (WGS) entry which is preliminary data.</text>
</comment>
<feature type="transmembrane region" description="Helical" evidence="7">
    <location>
        <begin position="389"/>
        <end position="406"/>
    </location>
</feature>
<proteinExistence type="inferred from homology"/>
<dbReference type="InterPro" id="IPR005828">
    <property type="entry name" value="MFS_sugar_transport-like"/>
</dbReference>
<dbReference type="EMBL" id="QGDH01000043">
    <property type="protein sequence ID" value="RAR12938.1"/>
    <property type="molecule type" value="Genomic_DNA"/>
</dbReference>
<dbReference type="PROSITE" id="PS00217">
    <property type="entry name" value="SUGAR_TRANSPORT_2"/>
    <property type="match status" value="1"/>
</dbReference>
<dbReference type="GO" id="GO:0005351">
    <property type="term" value="F:carbohydrate:proton symporter activity"/>
    <property type="evidence" value="ECO:0007669"/>
    <property type="project" value="TreeGrafter"/>
</dbReference>
<feature type="domain" description="Major facilitator superfamily (MFS) profile" evidence="8">
    <location>
        <begin position="31"/>
        <end position="538"/>
    </location>
</feature>
<feature type="transmembrane region" description="Helical" evidence="7">
    <location>
        <begin position="348"/>
        <end position="369"/>
    </location>
</feature>
<keyword evidence="4 7" id="KW-0812">Transmembrane</keyword>
<feature type="transmembrane region" description="Helical" evidence="7">
    <location>
        <begin position="27"/>
        <end position="44"/>
    </location>
</feature>
<reference evidence="10" key="1">
    <citation type="submission" date="2018-05" db="EMBL/GenBank/DDBJ databases">
        <title>Draft genome sequence of Stemphylium lycopersici strain CIDEFI 213.</title>
        <authorList>
            <person name="Medina R."/>
            <person name="Franco M.E.E."/>
            <person name="Lucentini C.G."/>
            <person name="Saparrat M.C.N."/>
            <person name="Balatti P.A."/>
        </authorList>
    </citation>
    <scope>NUCLEOTIDE SEQUENCE [LARGE SCALE GENOMIC DNA]</scope>
    <source>
        <strain evidence="10">CIDEFI 213</strain>
    </source>
</reference>
<feature type="transmembrane region" description="Helical" evidence="7">
    <location>
        <begin position="448"/>
        <end position="473"/>
    </location>
</feature>
<name>A0A364N6G9_STELY</name>
<dbReference type="Pfam" id="PF00083">
    <property type="entry name" value="Sugar_tr"/>
    <property type="match status" value="1"/>
</dbReference>
<sequence length="658" mass="71300">MSSPTDTTGSGVAPKTNVYKELRQNPYLLGLSAFASLGGFLFGYDQGVVSGVLTMESFAATFPRIYLDSSFKGWFVSTLLLAAWFGSLVNGPVADRFGRKGSIMIAVFIFTIGSALQAGAVNIPMAFAGTYTTSLDIVTSQRLTTASLGRAIAGFAVGMLTMIVPMYMSEVSTAGIRGTLVVLQQLSITMGILISYWLEYGTQYIGGTRCAPEIPYTGGTASEPTFDPRNDVGPNGCTGQSEAAWRVPFAIQIFPGLVLGIGMLFFPESPRYYCMRDNEEAGIRALARVRRANPDDEIVQKEYLSIRAEVMFEESYNREKFPGKSGVALYLAGYTTLFSTWPSFKRTAIGCCTMFFQQFIGCNAIIYYAPTIFGQLGLSGKTTGLLATGVYGIVNTLSTLPALFLIDKIGRRPLLLSGAAGTCISLLIVGGILGGYGSTLPSHPSAGWVGIAFIYIYDINFSYSWAPIGWVLPSEIYNIGNRSKAMSLTTSSTWMCNFIIGLVTPDMLETIGYGTYIFFAAFALLAFAFTWFFIPETRGKSLEEMDGVFGDSTAQEEKTRLVNIARGLGLEEAEEGAFDEKPAKAIQTETAESYRIDGLYSYSRSSFSSMLSSSMINSLSPASSEEACNRIEREKRDSLKKLANDAIATLPSSNLEAK</sequence>
<feature type="transmembrane region" description="Helical" evidence="7">
    <location>
        <begin position="413"/>
        <end position="436"/>
    </location>
</feature>
<gene>
    <name evidence="9" type="ORF">DDE83_003738</name>
</gene>
<feature type="transmembrane region" description="Helical" evidence="7">
    <location>
        <begin position="485"/>
        <end position="504"/>
    </location>
</feature>
<dbReference type="GO" id="GO:0016020">
    <property type="term" value="C:membrane"/>
    <property type="evidence" value="ECO:0007669"/>
    <property type="project" value="UniProtKB-SubCell"/>
</dbReference>
<accession>A0A364N6G9</accession>
<dbReference type="InterPro" id="IPR020846">
    <property type="entry name" value="MFS_dom"/>
</dbReference>
<feature type="transmembrane region" description="Helical" evidence="7">
    <location>
        <begin position="103"/>
        <end position="127"/>
    </location>
</feature>
<evidence type="ECO:0000313" key="10">
    <source>
        <dbReference type="Proteomes" id="UP000249619"/>
    </source>
</evidence>
<dbReference type="SUPFAM" id="SSF103473">
    <property type="entry name" value="MFS general substrate transporter"/>
    <property type="match status" value="1"/>
</dbReference>
<keyword evidence="6 7" id="KW-0472">Membrane</keyword>
<dbReference type="PRINTS" id="PR00171">
    <property type="entry name" value="SUGRTRNSPORT"/>
</dbReference>
<feature type="transmembrane region" description="Helical" evidence="7">
    <location>
        <begin position="73"/>
        <end position="91"/>
    </location>
</feature>
<dbReference type="Gene3D" id="1.20.1250.20">
    <property type="entry name" value="MFS general substrate transporter like domains"/>
    <property type="match status" value="2"/>
</dbReference>
<dbReference type="PANTHER" id="PTHR48022:SF48">
    <property type="entry name" value="SUGAR TRANSPORTER, PUTATIVE (AFU_ORTHOLOGUE AFUA_3G06730)-RELATED"/>
    <property type="match status" value="1"/>
</dbReference>
<evidence type="ECO:0000256" key="4">
    <source>
        <dbReference type="ARBA" id="ARBA00022692"/>
    </source>
</evidence>